<evidence type="ECO:0000256" key="3">
    <source>
        <dbReference type="ARBA" id="ARBA00023004"/>
    </source>
</evidence>
<evidence type="ECO:0000313" key="6">
    <source>
        <dbReference type="EMBL" id="GAI52668.1"/>
    </source>
</evidence>
<reference evidence="6" key="1">
    <citation type="journal article" date="2014" name="Front. Microbiol.">
        <title>High frequency of phylogenetically diverse reductive dehalogenase-homologous genes in deep subseafloor sedimentary metagenomes.</title>
        <authorList>
            <person name="Kawai M."/>
            <person name="Futagami T."/>
            <person name="Toyoda A."/>
            <person name="Takaki Y."/>
            <person name="Nishi S."/>
            <person name="Hori S."/>
            <person name="Arai W."/>
            <person name="Tsubouchi T."/>
            <person name="Morono Y."/>
            <person name="Uchiyama I."/>
            <person name="Ito T."/>
            <person name="Fujiyama A."/>
            <person name="Inagaki F."/>
            <person name="Takami H."/>
        </authorList>
    </citation>
    <scope>NUCLEOTIDE SEQUENCE</scope>
    <source>
        <strain evidence="6">Expedition CK06-06</strain>
    </source>
</reference>
<dbReference type="InterPro" id="IPR013785">
    <property type="entry name" value="Aldolase_TIM"/>
</dbReference>
<keyword evidence="4" id="KW-0411">Iron-sulfur</keyword>
<dbReference type="InterPro" id="IPR007197">
    <property type="entry name" value="rSAM"/>
</dbReference>
<evidence type="ECO:0000256" key="1">
    <source>
        <dbReference type="ARBA" id="ARBA00022691"/>
    </source>
</evidence>
<dbReference type="Pfam" id="PF04055">
    <property type="entry name" value="Radical_SAM"/>
    <property type="match status" value="1"/>
</dbReference>
<evidence type="ECO:0000256" key="2">
    <source>
        <dbReference type="ARBA" id="ARBA00022723"/>
    </source>
</evidence>
<feature type="non-terminal residue" evidence="6">
    <location>
        <position position="145"/>
    </location>
</feature>
<name>X1PA03_9ZZZZ</name>
<dbReference type="Gene3D" id="3.20.20.70">
    <property type="entry name" value="Aldolase class I"/>
    <property type="match status" value="1"/>
</dbReference>
<organism evidence="6">
    <name type="scientific">marine sediment metagenome</name>
    <dbReference type="NCBI Taxonomy" id="412755"/>
    <lineage>
        <taxon>unclassified sequences</taxon>
        <taxon>metagenomes</taxon>
        <taxon>ecological metagenomes</taxon>
    </lineage>
</organism>
<dbReference type="PANTHER" id="PTHR11228:SF7">
    <property type="entry name" value="PQQA PEPTIDE CYCLASE"/>
    <property type="match status" value="1"/>
</dbReference>
<dbReference type="InterPro" id="IPR058240">
    <property type="entry name" value="rSAM_sf"/>
</dbReference>
<gene>
    <name evidence="6" type="ORF">S06H3_62948</name>
</gene>
<dbReference type="InterPro" id="IPR050377">
    <property type="entry name" value="Radical_SAM_PqqE_MftC-like"/>
</dbReference>
<evidence type="ECO:0000256" key="4">
    <source>
        <dbReference type="ARBA" id="ARBA00023014"/>
    </source>
</evidence>
<dbReference type="AlphaFoldDB" id="X1PA03"/>
<keyword evidence="1" id="KW-0949">S-adenosyl-L-methionine</keyword>
<feature type="domain" description="Radical SAM core" evidence="5">
    <location>
        <begin position="1"/>
        <end position="145"/>
    </location>
</feature>
<dbReference type="GO" id="GO:0046872">
    <property type="term" value="F:metal ion binding"/>
    <property type="evidence" value="ECO:0007669"/>
    <property type="project" value="UniProtKB-KW"/>
</dbReference>
<comment type="caution">
    <text evidence="6">The sequence shown here is derived from an EMBL/GenBank/DDBJ whole genome shotgun (WGS) entry which is preliminary data.</text>
</comment>
<keyword evidence="3" id="KW-0408">Iron</keyword>
<dbReference type="GO" id="GO:0003824">
    <property type="term" value="F:catalytic activity"/>
    <property type="evidence" value="ECO:0007669"/>
    <property type="project" value="InterPro"/>
</dbReference>
<sequence>ELSIQSLLGIVRDAAELGVKDWLISGGGEPFVRAGIVEVMKEIKKSDMYGDIITNGTLLTEEIIKDLVEANWDRIRFSIDGSNASTHNYLRGKKGAFSKTTNNIKLFEEYKNKMKKEKPSLEFSTVLTNKNYTEIIDIIKLASTV</sequence>
<dbReference type="EMBL" id="BARV01041644">
    <property type="protein sequence ID" value="GAI52668.1"/>
    <property type="molecule type" value="Genomic_DNA"/>
</dbReference>
<keyword evidence="2" id="KW-0479">Metal-binding</keyword>
<feature type="non-terminal residue" evidence="6">
    <location>
        <position position="1"/>
    </location>
</feature>
<dbReference type="GO" id="GO:0051536">
    <property type="term" value="F:iron-sulfur cluster binding"/>
    <property type="evidence" value="ECO:0007669"/>
    <property type="project" value="UniProtKB-KW"/>
</dbReference>
<dbReference type="PROSITE" id="PS51918">
    <property type="entry name" value="RADICAL_SAM"/>
    <property type="match status" value="1"/>
</dbReference>
<evidence type="ECO:0000259" key="5">
    <source>
        <dbReference type="PROSITE" id="PS51918"/>
    </source>
</evidence>
<dbReference type="CDD" id="cd01335">
    <property type="entry name" value="Radical_SAM"/>
    <property type="match status" value="1"/>
</dbReference>
<dbReference type="SUPFAM" id="SSF102114">
    <property type="entry name" value="Radical SAM enzymes"/>
    <property type="match status" value="1"/>
</dbReference>
<accession>X1PA03</accession>
<protein>
    <recommendedName>
        <fullName evidence="5">Radical SAM core domain-containing protein</fullName>
    </recommendedName>
</protein>
<proteinExistence type="predicted"/>
<dbReference type="PANTHER" id="PTHR11228">
    <property type="entry name" value="RADICAL SAM DOMAIN PROTEIN"/>
    <property type="match status" value="1"/>
</dbReference>